<dbReference type="RefSeq" id="WP_345199986.1">
    <property type="nucleotide sequence ID" value="NZ_BAABHX010000001.1"/>
</dbReference>
<name>A0ABP9LVL6_9FLAO</name>
<proteinExistence type="predicted"/>
<gene>
    <name evidence="2" type="ORF">GCM10023210_04080</name>
</gene>
<comment type="caution">
    <text evidence="2">The sequence shown here is derived from an EMBL/GenBank/DDBJ whole genome shotgun (WGS) entry which is preliminary data.</text>
</comment>
<keyword evidence="1" id="KW-0812">Transmembrane</keyword>
<keyword evidence="1" id="KW-1133">Transmembrane helix</keyword>
<dbReference type="EMBL" id="BAABHX010000001">
    <property type="protein sequence ID" value="GAA5084350.1"/>
    <property type="molecule type" value="Genomic_DNA"/>
</dbReference>
<evidence type="ECO:0000256" key="1">
    <source>
        <dbReference type="SAM" id="Phobius"/>
    </source>
</evidence>
<keyword evidence="3" id="KW-1185">Reference proteome</keyword>
<reference evidence="3" key="1">
    <citation type="journal article" date="2019" name="Int. J. Syst. Evol. Microbiol.">
        <title>The Global Catalogue of Microorganisms (GCM) 10K type strain sequencing project: providing services to taxonomists for standard genome sequencing and annotation.</title>
        <authorList>
            <consortium name="The Broad Institute Genomics Platform"/>
            <consortium name="The Broad Institute Genome Sequencing Center for Infectious Disease"/>
            <person name="Wu L."/>
            <person name="Ma J."/>
        </authorList>
    </citation>
    <scope>NUCLEOTIDE SEQUENCE [LARGE SCALE GENOMIC DNA]</scope>
    <source>
        <strain evidence="3">JCM 18019</strain>
    </source>
</reference>
<sequence length="189" mass="21209">MKAKIMLLIVFSGFILCCRSKNKITVDYKEDRKETEKVKVDSLGFQGSKSIQNTSADILQEEKKDEVSGEILIKGKSDLDNPFIFNNIVGRDTIQRISIVGTAEYSISNYYTKVDNKKSEVIKEESANSIQNIAQNAVSKEATKEITAKISEETKKIKANGFEAGAWITITIVSGIFIVILFAYKYFKK</sequence>
<organism evidence="2 3">
    <name type="scientific">Chryseobacterium ginsengisoli</name>
    <dbReference type="NCBI Taxonomy" id="363853"/>
    <lineage>
        <taxon>Bacteria</taxon>
        <taxon>Pseudomonadati</taxon>
        <taxon>Bacteroidota</taxon>
        <taxon>Flavobacteriia</taxon>
        <taxon>Flavobacteriales</taxon>
        <taxon>Weeksellaceae</taxon>
        <taxon>Chryseobacterium group</taxon>
        <taxon>Chryseobacterium</taxon>
    </lineage>
</organism>
<dbReference type="Proteomes" id="UP001500353">
    <property type="component" value="Unassembled WGS sequence"/>
</dbReference>
<keyword evidence="1" id="KW-0472">Membrane</keyword>
<accession>A0ABP9LVL6</accession>
<evidence type="ECO:0000313" key="3">
    <source>
        <dbReference type="Proteomes" id="UP001500353"/>
    </source>
</evidence>
<evidence type="ECO:0008006" key="4">
    <source>
        <dbReference type="Google" id="ProtNLM"/>
    </source>
</evidence>
<feature type="transmembrane region" description="Helical" evidence="1">
    <location>
        <begin position="164"/>
        <end position="184"/>
    </location>
</feature>
<protein>
    <recommendedName>
        <fullName evidence="4">Lipoprotein</fullName>
    </recommendedName>
</protein>
<evidence type="ECO:0000313" key="2">
    <source>
        <dbReference type="EMBL" id="GAA5084350.1"/>
    </source>
</evidence>